<dbReference type="Gene3D" id="3.30.70.270">
    <property type="match status" value="1"/>
</dbReference>
<dbReference type="CDD" id="cd00130">
    <property type="entry name" value="PAS"/>
    <property type="match status" value="1"/>
</dbReference>
<accession>A0ABW9SSY0</accession>
<gene>
    <name evidence="5" type="ORF">GM655_20165</name>
</gene>
<evidence type="ECO:0000256" key="2">
    <source>
        <dbReference type="ARBA" id="ARBA00034247"/>
    </source>
</evidence>
<dbReference type="InterPro" id="IPR013656">
    <property type="entry name" value="PAS_4"/>
</dbReference>
<dbReference type="PROSITE" id="PS50112">
    <property type="entry name" value="PAS"/>
    <property type="match status" value="1"/>
</dbReference>
<comment type="catalytic activity">
    <reaction evidence="2">
        <text>2 GTP = 3',3'-c-di-GMP + 2 diphosphate</text>
        <dbReference type="Rhea" id="RHEA:24898"/>
        <dbReference type="ChEBI" id="CHEBI:33019"/>
        <dbReference type="ChEBI" id="CHEBI:37565"/>
        <dbReference type="ChEBI" id="CHEBI:58805"/>
        <dbReference type="EC" id="2.7.7.65"/>
    </reaction>
</comment>
<dbReference type="Pfam" id="PF00990">
    <property type="entry name" value="GGDEF"/>
    <property type="match status" value="1"/>
</dbReference>
<dbReference type="PANTHER" id="PTHR45138:SF9">
    <property type="entry name" value="DIGUANYLATE CYCLASE DGCM-RELATED"/>
    <property type="match status" value="1"/>
</dbReference>
<dbReference type="SMART" id="SM00091">
    <property type="entry name" value="PAS"/>
    <property type="match status" value="1"/>
</dbReference>
<protein>
    <recommendedName>
        <fullName evidence="1">diguanylate cyclase</fullName>
        <ecNumber evidence="1">2.7.7.65</ecNumber>
    </recommendedName>
</protein>
<evidence type="ECO:0000313" key="5">
    <source>
        <dbReference type="EMBL" id="MTW35122.1"/>
    </source>
</evidence>
<keyword evidence="6" id="KW-1185">Reference proteome</keyword>
<dbReference type="InterPro" id="IPR043128">
    <property type="entry name" value="Rev_trsase/Diguanyl_cyclase"/>
</dbReference>
<evidence type="ECO:0000256" key="1">
    <source>
        <dbReference type="ARBA" id="ARBA00012528"/>
    </source>
</evidence>
<dbReference type="NCBIfam" id="TIGR00254">
    <property type="entry name" value="GGDEF"/>
    <property type="match status" value="1"/>
</dbReference>
<feature type="domain" description="PAS" evidence="3">
    <location>
        <begin position="21"/>
        <end position="85"/>
    </location>
</feature>
<dbReference type="PANTHER" id="PTHR45138">
    <property type="entry name" value="REGULATORY COMPONENTS OF SENSORY TRANSDUCTION SYSTEM"/>
    <property type="match status" value="1"/>
</dbReference>
<comment type="caution">
    <text evidence="5">The sequence shown here is derived from an EMBL/GenBank/DDBJ whole genome shotgun (WGS) entry which is preliminary data.</text>
</comment>
<dbReference type="SUPFAM" id="SSF55073">
    <property type="entry name" value="Nucleotide cyclase"/>
    <property type="match status" value="1"/>
</dbReference>
<evidence type="ECO:0000313" key="6">
    <source>
        <dbReference type="Proteomes" id="UP000735592"/>
    </source>
</evidence>
<dbReference type="SUPFAM" id="SSF55785">
    <property type="entry name" value="PYP-like sensor domain (PAS domain)"/>
    <property type="match status" value="1"/>
</dbReference>
<evidence type="ECO:0000259" key="4">
    <source>
        <dbReference type="PROSITE" id="PS50887"/>
    </source>
</evidence>
<dbReference type="EC" id="2.7.7.65" evidence="1"/>
<name>A0ABW9SSY0_9BURK</name>
<dbReference type="InterPro" id="IPR035965">
    <property type="entry name" value="PAS-like_dom_sf"/>
</dbReference>
<dbReference type="EMBL" id="WNKW01000007">
    <property type="protein sequence ID" value="MTW35122.1"/>
    <property type="molecule type" value="Genomic_DNA"/>
</dbReference>
<sequence length="331" mass="35853">MTDSTIATPAAASGHAHLSTRILALASMGLMVLDPDLRVVVWNQWLASHSGLSASRVLGRPLFEVFPELAGQRLEQLVHSAMQSKLPQRLSPASQRAPFPLYASGTWGGERIDQAVAVTPFTEGKQHYCLIEVSDISITVDKEKQLRGQAEALRAQSYVDGLTGIANRRHFDVALDRELRRAQRNSGQLSLLLMDIDSFKAYNDHFGHQQGDACLTTVAEAFAGMLQRPADLAARYGGEEFAAVLPDTSAEQAAQHAEAIRARVASLQLPHAPAATRPHVTLSIGVASFHREHLTDAASLLAAADSCLYQAKRNGRDRVELHVLAAEAEST</sequence>
<dbReference type="InterPro" id="IPR000014">
    <property type="entry name" value="PAS"/>
</dbReference>
<dbReference type="Gene3D" id="3.30.450.20">
    <property type="entry name" value="PAS domain"/>
    <property type="match status" value="1"/>
</dbReference>
<dbReference type="InterPro" id="IPR029787">
    <property type="entry name" value="Nucleotide_cyclase"/>
</dbReference>
<feature type="domain" description="GGDEF" evidence="4">
    <location>
        <begin position="187"/>
        <end position="324"/>
    </location>
</feature>
<dbReference type="CDD" id="cd01949">
    <property type="entry name" value="GGDEF"/>
    <property type="match status" value="1"/>
</dbReference>
<reference evidence="5 6" key="1">
    <citation type="submission" date="2019-11" db="EMBL/GenBank/DDBJ databases">
        <title>Type strains purchased from KCTC, JCM and DSMZ.</title>
        <authorList>
            <person name="Lu H."/>
        </authorList>
    </citation>
    <scope>NUCLEOTIDE SEQUENCE [LARGE SCALE GENOMIC DNA]</scope>
    <source>
        <strain evidence="5 6">DSM 103461</strain>
    </source>
</reference>
<dbReference type="InterPro" id="IPR000160">
    <property type="entry name" value="GGDEF_dom"/>
</dbReference>
<dbReference type="InterPro" id="IPR050469">
    <property type="entry name" value="Diguanylate_Cyclase"/>
</dbReference>
<dbReference type="Proteomes" id="UP000735592">
    <property type="component" value="Unassembled WGS sequence"/>
</dbReference>
<evidence type="ECO:0000259" key="3">
    <source>
        <dbReference type="PROSITE" id="PS50112"/>
    </source>
</evidence>
<dbReference type="PROSITE" id="PS50887">
    <property type="entry name" value="GGDEF"/>
    <property type="match status" value="1"/>
</dbReference>
<dbReference type="SMART" id="SM00267">
    <property type="entry name" value="GGDEF"/>
    <property type="match status" value="1"/>
</dbReference>
<dbReference type="RefSeq" id="WP_155436467.1">
    <property type="nucleotide sequence ID" value="NZ_JBHLXK010000002.1"/>
</dbReference>
<dbReference type="Pfam" id="PF08448">
    <property type="entry name" value="PAS_4"/>
    <property type="match status" value="1"/>
</dbReference>
<proteinExistence type="predicted"/>
<organism evidence="5 6">
    <name type="scientific">Pseudoduganella danionis</name>
    <dbReference type="NCBI Taxonomy" id="1890295"/>
    <lineage>
        <taxon>Bacteria</taxon>
        <taxon>Pseudomonadati</taxon>
        <taxon>Pseudomonadota</taxon>
        <taxon>Betaproteobacteria</taxon>
        <taxon>Burkholderiales</taxon>
        <taxon>Oxalobacteraceae</taxon>
        <taxon>Telluria group</taxon>
        <taxon>Pseudoduganella</taxon>
    </lineage>
</organism>